<accession>A0A0C3B667</accession>
<dbReference type="HOGENOM" id="CLU_053012_0_0_1"/>
<feature type="repeat" description="ANK" evidence="1">
    <location>
        <begin position="315"/>
        <end position="347"/>
    </location>
</feature>
<dbReference type="OrthoDB" id="3065302at2759"/>
<protein>
    <submittedName>
        <fullName evidence="2">Uncharacterized protein</fullName>
    </submittedName>
</protein>
<organism evidence="2 3">
    <name type="scientific">Piloderma croceum (strain F 1598)</name>
    <dbReference type="NCBI Taxonomy" id="765440"/>
    <lineage>
        <taxon>Eukaryota</taxon>
        <taxon>Fungi</taxon>
        <taxon>Dikarya</taxon>
        <taxon>Basidiomycota</taxon>
        <taxon>Agaricomycotina</taxon>
        <taxon>Agaricomycetes</taxon>
        <taxon>Agaricomycetidae</taxon>
        <taxon>Atheliales</taxon>
        <taxon>Atheliaceae</taxon>
        <taxon>Piloderma</taxon>
    </lineage>
</organism>
<dbReference type="EMBL" id="KN833106">
    <property type="protein sequence ID" value="KIM72807.1"/>
    <property type="molecule type" value="Genomic_DNA"/>
</dbReference>
<dbReference type="PROSITE" id="PS50088">
    <property type="entry name" value="ANK_REPEAT"/>
    <property type="match status" value="1"/>
</dbReference>
<dbReference type="SUPFAM" id="SSF48403">
    <property type="entry name" value="Ankyrin repeat"/>
    <property type="match status" value="1"/>
</dbReference>
<evidence type="ECO:0000313" key="3">
    <source>
        <dbReference type="Proteomes" id="UP000054166"/>
    </source>
</evidence>
<keyword evidence="3" id="KW-1185">Reference proteome</keyword>
<evidence type="ECO:0000313" key="2">
    <source>
        <dbReference type="EMBL" id="KIM72807.1"/>
    </source>
</evidence>
<dbReference type="Proteomes" id="UP000054166">
    <property type="component" value="Unassembled WGS sequence"/>
</dbReference>
<name>A0A0C3B667_PILCF</name>
<dbReference type="InterPro" id="IPR002110">
    <property type="entry name" value="Ankyrin_rpt"/>
</dbReference>
<evidence type="ECO:0000256" key="1">
    <source>
        <dbReference type="PROSITE-ProRule" id="PRU00023"/>
    </source>
</evidence>
<dbReference type="InParanoid" id="A0A0C3B667"/>
<dbReference type="AlphaFoldDB" id="A0A0C3B667"/>
<sequence>MKKCTRKDGTFDKDLASRKETSFFESKLKHMSTFLEGKTEVCSGVLLSDLRKRSITNAVKEDARAKYDAMLAANMKPRSTTGKWVDEAGEWLVIYAGQHLDGVKTHQDGFEEDQMEYILEETQNHLSTLGVESPTTSGDSRHIDNMKYPFLDYDILTDELESNCTGPDDATEHIGLRHDIQCWHGQAHKHVSPVPSVQLRGHGSADAARTVRSYIYATDQQSKYLSMMLKKFAPAEYARLKKSADAGRWYTDTEAACTLGLATVWKLLVGVHLDPCDKDLCMIVCGGKFNGGNLYLPDLNLCLAFLSSAPIVASSGSTLLHFAAASSRTNIVRTLLLHTARTDQANNHGLIPETPGHKIGKEWTAGVLKEWLTNKI</sequence>
<reference evidence="3" key="2">
    <citation type="submission" date="2015-01" db="EMBL/GenBank/DDBJ databases">
        <title>Evolutionary Origins and Diversification of the Mycorrhizal Mutualists.</title>
        <authorList>
            <consortium name="DOE Joint Genome Institute"/>
            <consortium name="Mycorrhizal Genomics Consortium"/>
            <person name="Kohler A."/>
            <person name="Kuo A."/>
            <person name="Nagy L.G."/>
            <person name="Floudas D."/>
            <person name="Copeland A."/>
            <person name="Barry K.W."/>
            <person name="Cichocki N."/>
            <person name="Veneault-Fourrey C."/>
            <person name="LaButti K."/>
            <person name="Lindquist E.A."/>
            <person name="Lipzen A."/>
            <person name="Lundell T."/>
            <person name="Morin E."/>
            <person name="Murat C."/>
            <person name="Riley R."/>
            <person name="Ohm R."/>
            <person name="Sun H."/>
            <person name="Tunlid A."/>
            <person name="Henrissat B."/>
            <person name="Grigoriev I.V."/>
            <person name="Hibbett D.S."/>
            <person name="Martin F."/>
        </authorList>
    </citation>
    <scope>NUCLEOTIDE SEQUENCE [LARGE SCALE GENOMIC DNA]</scope>
    <source>
        <strain evidence="3">F 1598</strain>
    </source>
</reference>
<keyword evidence="1" id="KW-0040">ANK repeat</keyword>
<gene>
    <name evidence="2" type="ORF">PILCRDRAFT_15789</name>
</gene>
<reference evidence="2 3" key="1">
    <citation type="submission" date="2014-04" db="EMBL/GenBank/DDBJ databases">
        <authorList>
            <consortium name="DOE Joint Genome Institute"/>
            <person name="Kuo A."/>
            <person name="Tarkka M."/>
            <person name="Buscot F."/>
            <person name="Kohler A."/>
            <person name="Nagy L.G."/>
            <person name="Floudas D."/>
            <person name="Copeland A."/>
            <person name="Barry K.W."/>
            <person name="Cichocki N."/>
            <person name="Veneault-Fourrey C."/>
            <person name="LaButti K."/>
            <person name="Lindquist E.A."/>
            <person name="Lipzen A."/>
            <person name="Lundell T."/>
            <person name="Morin E."/>
            <person name="Murat C."/>
            <person name="Sun H."/>
            <person name="Tunlid A."/>
            <person name="Henrissat B."/>
            <person name="Grigoriev I.V."/>
            <person name="Hibbett D.S."/>
            <person name="Martin F."/>
            <person name="Nordberg H.P."/>
            <person name="Cantor M.N."/>
            <person name="Hua S.X."/>
        </authorList>
    </citation>
    <scope>NUCLEOTIDE SEQUENCE [LARGE SCALE GENOMIC DNA]</scope>
    <source>
        <strain evidence="2 3">F 1598</strain>
    </source>
</reference>
<proteinExistence type="predicted"/>
<dbReference type="Gene3D" id="3.60.130.30">
    <property type="match status" value="1"/>
</dbReference>
<dbReference type="InterPro" id="IPR036770">
    <property type="entry name" value="Ankyrin_rpt-contain_sf"/>
</dbReference>
<dbReference type="PROSITE" id="PS50297">
    <property type="entry name" value="ANK_REP_REGION"/>
    <property type="match status" value="1"/>
</dbReference>